<dbReference type="PANTHER" id="PTHR10953">
    <property type="entry name" value="UBIQUITIN-ACTIVATING ENZYME E1"/>
    <property type="match status" value="1"/>
</dbReference>
<feature type="domain" description="THIF-type NAD/FAD binding fold" evidence="2">
    <location>
        <begin position="5"/>
        <end position="243"/>
    </location>
</feature>
<reference evidence="3 4" key="1">
    <citation type="submission" date="2016-01" db="EMBL/GenBank/DDBJ databases">
        <title>Investigation of taxonomic status of Bacillus aminovorans.</title>
        <authorList>
            <person name="Verma A."/>
            <person name="Pal Y."/>
            <person name="Krishnamurthi S."/>
        </authorList>
    </citation>
    <scope>NUCLEOTIDE SEQUENCE [LARGE SCALE GENOMIC DNA]</scope>
    <source>
        <strain evidence="3 4">DSM 4337</strain>
    </source>
</reference>
<dbReference type="Gene3D" id="3.40.50.720">
    <property type="entry name" value="NAD(P)-binding Rossmann-like Domain"/>
    <property type="match status" value="1"/>
</dbReference>
<dbReference type="SUPFAM" id="SSF69572">
    <property type="entry name" value="Activating enzymes of the ubiquitin-like proteins"/>
    <property type="match status" value="1"/>
</dbReference>
<dbReference type="Proteomes" id="UP000077271">
    <property type="component" value="Unassembled WGS sequence"/>
</dbReference>
<evidence type="ECO:0000256" key="1">
    <source>
        <dbReference type="ARBA" id="ARBA00009919"/>
    </source>
</evidence>
<dbReference type="OrthoDB" id="9804286at2"/>
<name>A0A177KZG9_9BACI</name>
<dbReference type="EMBL" id="LQWZ01000008">
    <property type="protein sequence ID" value="OAH58536.1"/>
    <property type="molecule type" value="Genomic_DNA"/>
</dbReference>
<dbReference type="InterPro" id="IPR000594">
    <property type="entry name" value="ThiF_NAD_FAD-bd"/>
</dbReference>
<dbReference type="FunFam" id="3.40.50.720:FF:000080">
    <property type="entry name" value="Thiazole biosynthesis adenylyltransferase ThiF"/>
    <property type="match status" value="1"/>
</dbReference>
<sequence length="341" mass="37794">MTERYSRQVLFPGIGKNGQEALRNKHVLIIGAGALGAANAEMIVRAGVGRITIIDRDYVDFSNLQRQNLYTEQDAIDRIPKADAARKRLLSINSDIIIDSLTLDADADFFERFLSREVVDLIIDGTDNFDIRFIINDAAQKYEIPWVYGACVASGGLSLLIIPGKTPCLHCLMDTIPQAGATCDTAGIISPAVQMTASAQTAEALKWLTGNADALRGTVFSFDLWTNQFSSVDVARLQKPDCPSCGANPVYPFLSYERSTKFAVLCGRDTVQIRPAGIDRRDLHLLFENVKKNADVTHQNAFLLSFKNDPYTVTAFKDGRVFIQGVSSVEESKKVYYRYFQ</sequence>
<dbReference type="GO" id="GO:0005829">
    <property type="term" value="C:cytosol"/>
    <property type="evidence" value="ECO:0007669"/>
    <property type="project" value="TreeGrafter"/>
</dbReference>
<dbReference type="PANTHER" id="PTHR10953:SF102">
    <property type="entry name" value="ADENYLYLTRANSFERASE AND SULFURTRANSFERASE MOCS3"/>
    <property type="match status" value="1"/>
</dbReference>
<organism evidence="3 4">
    <name type="scientific">Domibacillus aminovorans</name>
    <dbReference type="NCBI Taxonomy" id="29332"/>
    <lineage>
        <taxon>Bacteria</taxon>
        <taxon>Bacillati</taxon>
        <taxon>Bacillota</taxon>
        <taxon>Bacilli</taxon>
        <taxon>Bacillales</taxon>
        <taxon>Bacillaceae</taxon>
        <taxon>Domibacillus</taxon>
    </lineage>
</organism>
<evidence type="ECO:0000313" key="3">
    <source>
        <dbReference type="EMBL" id="OAH58536.1"/>
    </source>
</evidence>
<dbReference type="Pfam" id="PF00899">
    <property type="entry name" value="ThiF"/>
    <property type="match status" value="1"/>
</dbReference>
<dbReference type="RefSeq" id="WP_063974571.1">
    <property type="nucleotide sequence ID" value="NZ_LQWZ01000008.1"/>
</dbReference>
<dbReference type="AlphaFoldDB" id="A0A177KZG9"/>
<dbReference type="GO" id="GO:0008146">
    <property type="term" value="F:sulfotransferase activity"/>
    <property type="evidence" value="ECO:0007669"/>
    <property type="project" value="TreeGrafter"/>
</dbReference>
<dbReference type="InterPro" id="IPR035985">
    <property type="entry name" value="Ubiquitin-activating_enz"/>
</dbReference>
<protein>
    <submittedName>
        <fullName evidence="3">Thiamine biosynthesis protein MoeB</fullName>
    </submittedName>
</protein>
<proteinExistence type="inferred from homology"/>
<comment type="caution">
    <text evidence="3">The sequence shown here is derived from an EMBL/GenBank/DDBJ whole genome shotgun (WGS) entry which is preliminary data.</text>
</comment>
<dbReference type="GO" id="GO:0016779">
    <property type="term" value="F:nucleotidyltransferase activity"/>
    <property type="evidence" value="ECO:0007669"/>
    <property type="project" value="TreeGrafter"/>
</dbReference>
<dbReference type="InterPro" id="IPR045886">
    <property type="entry name" value="ThiF/MoeB/HesA"/>
</dbReference>
<evidence type="ECO:0000313" key="4">
    <source>
        <dbReference type="Proteomes" id="UP000077271"/>
    </source>
</evidence>
<comment type="similarity">
    <text evidence="1">Belongs to the HesA/MoeB/ThiF family.</text>
</comment>
<evidence type="ECO:0000259" key="2">
    <source>
        <dbReference type="Pfam" id="PF00899"/>
    </source>
</evidence>
<accession>A0A177KZG9</accession>
<dbReference type="CDD" id="cd00757">
    <property type="entry name" value="ThiF_MoeB_HesA_family"/>
    <property type="match status" value="1"/>
</dbReference>
<dbReference type="GO" id="GO:0008641">
    <property type="term" value="F:ubiquitin-like modifier activating enzyme activity"/>
    <property type="evidence" value="ECO:0007669"/>
    <property type="project" value="InterPro"/>
</dbReference>
<gene>
    <name evidence="3" type="ORF">AWH48_17440</name>
</gene>
<dbReference type="GO" id="GO:0004792">
    <property type="term" value="F:thiosulfate-cyanide sulfurtransferase activity"/>
    <property type="evidence" value="ECO:0007669"/>
    <property type="project" value="TreeGrafter"/>
</dbReference>